<organism evidence="1 2">
    <name type="scientific">Rhodopila globiformis</name>
    <name type="common">Rhodopseudomonas globiformis</name>
    <dbReference type="NCBI Taxonomy" id="1071"/>
    <lineage>
        <taxon>Bacteria</taxon>
        <taxon>Pseudomonadati</taxon>
        <taxon>Pseudomonadota</taxon>
        <taxon>Alphaproteobacteria</taxon>
        <taxon>Acetobacterales</taxon>
        <taxon>Acetobacteraceae</taxon>
        <taxon>Rhodopila</taxon>
    </lineage>
</organism>
<dbReference type="PIRSF" id="PIRSF031780">
    <property type="entry name" value="UCP031780"/>
    <property type="match status" value="1"/>
</dbReference>
<dbReference type="InterPro" id="IPR009945">
    <property type="entry name" value="ATPase_inh_sub_z"/>
</dbReference>
<dbReference type="InterPro" id="IPR038293">
    <property type="entry name" value="ATPase_inh_sub_z_sf"/>
</dbReference>
<evidence type="ECO:0008006" key="3">
    <source>
        <dbReference type="Google" id="ProtNLM"/>
    </source>
</evidence>
<protein>
    <recommendedName>
        <fullName evidence="3">Aldolase</fullName>
    </recommendedName>
</protein>
<accession>A0A2S6MW19</accession>
<keyword evidence="2" id="KW-1185">Reference proteome</keyword>
<dbReference type="Gene3D" id="1.10.790.20">
    <property type="entry name" value="Domain of unknown function DUF1476"/>
    <property type="match status" value="1"/>
</dbReference>
<name>A0A2S6MW19_RHOGL</name>
<dbReference type="OrthoDB" id="9810387at2"/>
<sequence>MPTTLQDREQAFEAKFAHDEEVRFLTRARRDKLFAHWAATELRLSEADTNALVKAVIAIPDGPGHEQALLRHVGDRLRGRSAGSEASLAAALGRCMEQAKLLEATADRSGTA</sequence>
<dbReference type="AlphaFoldDB" id="A0A2S6MW19"/>
<evidence type="ECO:0000313" key="2">
    <source>
        <dbReference type="Proteomes" id="UP000239724"/>
    </source>
</evidence>
<comment type="caution">
    <text evidence="1">The sequence shown here is derived from an EMBL/GenBank/DDBJ whole genome shotgun (WGS) entry which is preliminary data.</text>
</comment>
<gene>
    <name evidence="1" type="ORF">CCS01_29730</name>
</gene>
<reference evidence="1 2" key="1">
    <citation type="journal article" date="2018" name="Arch. Microbiol.">
        <title>New insights into the metabolic potential of the phototrophic purple bacterium Rhodopila globiformis DSM 161(T) from its draft genome sequence and evidence for a vanadium-dependent nitrogenase.</title>
        <authorList>
            <person name="Imhoff J.F."/>
            <person name="Rahn T."/>
            <person name="Kunzel S."/>
            <person name="Neulinger S.C."/>
        </authorList>
    </citation>
    <scope>NUCLEOTIDE SEQUENCE [LARGE SCALE GENOMIC DNA]</scope>
    <source>
        <strain evidence="1 2">DSM 161</strain>
    </source>
</reference>
<evidence type="ECO:0000313" key="1">
    <source>
        <dbReference type="EMBL" id="PPQ26538.1"/>
    </source>
</evidence>
<dbReference type="Proteomes" id="UP000239724">
    <property type="component" value="Unassembled WGS sequence"/>
</dbReference>
<dbReference type="Pfam" id="PF07345">
    <property type="entry name" value="ATPaseInh_sub_z"/>
    <property type="match status" value="1"/>
</dbReference>
<proteinExistence type="predicted"/>
<dbReference type="RefSeq" id="WP_104522552.1">
    <property type="nucleotide sequence ID" value="NZ_NHRY01000269.1"/>
</dbReference>
<dbReference type="EMBL" id="NHRY01000269">
    <property type="protein sequence ID" value="PPQ26538.1"/>
    <property type="molecule type" value="Genomic_DNA"/>
</dbReference>